<proteinExistence type="predicted"/>
<evidence type="ECO:0000313" key="1">
    <source>
        <dbReference type="EMBL" id="CAD5333381.1"/>
    </source>
</evidence>
<organism evidence="1 2">
    <name type="scientific">Arabidopsis thaliana</name>
    <name type="common">Mouse-ear cress</name>
    <dbReference type="NCBI Taxonomy" id="3702"/>
    <lineage>
        <taxon>Eukaryota</taxon>
        <taxon>Viridiplantae</taxon>
        <taxon>Streptophyta</taxon>
        <taxon>Embryophyta</taxon>
        <taxon>Tracheophyta</taxon>
        <taxon>Spermatophyta</taxon>
        <taxon>Magnoliopsida</taxon>
        <taxon>eudicotyledons</taxon>
        <taxon>Gunneridae</taxon>
        <taxon>Pentapetalae</taxon>
        <taxon>rosids</taxon>
        <taxon>malvids</taxon>
        <taxon>Brassicales</taxon>
        <taxon>Brassicaceae</taxon>
        <taxon>Camelineae</taxon>
        <taxon>Arabidopsis</taxon>
    </lineage>
</organism>
<gene>
    <name evidence="1" type="ORF">AT9943_LOCUS20738</name>
</gene>
<dbReference type="EMBL" id="LR881470">
    <property type="protein sequence ID" value="CAD5333381.1"/>
    <property type="molecule type" value="Genomic_DNA"/>
</dbReference>
<accession>A0A7G2FIH5</accession>
<name>A0A7G2FIH5_ARATH</name>
<dbReference type="AlphaFoldDB" id="A0A7G2FIH5"/>
<dbReference type="Proteomes" id="UP000516314">
    <property type="component" value="Chromosome 5"/>
</dbReference>
<protein>
    <submittedName>
        <fullName evidence="1">(thale cress) hypothetical protein</fullName>
    </submittedName>
</protein>
<evidence type="ECO:0000313" key="2">
    <source>
        <dbReference type="Proteomes" id="UP000516314"/>
    </source>
</evidence>
<sequence>MVNLNHRPLPTTLRFRACVLLDKKLDNDKDEAADTRTVVFLSIRDKIGVEVSWRPQYCIRVPPILEDHLLIFQFEAEVTSNELLVSFGIQGNQAVIKGCGERQLLISSLLPPIPSISITGLTSLIRFISNLEIIRPATSSHYESACSPRGTEKSKWKLKISQLAQINGYGKKS</sequence>
<reference evidence="1 2" key="1">
    <citation type="submission" date="2020-09" db="EMBL/GenBank/DDBJ databases">
        <authorList>
            <person name="Ashkenazy H."/>
        </authorList>
    </citation>
    <scope>NUCLEOTIDE SEQUENCE [LARGE SCALE GENOMIC DNA]</scope>
    <source>
        <strain evidence="2">cv. Cdm-0</strain>
    </source>
</reference>